<evidence type="ECO:0000313" key="2">
    <source>
        <dbReference type="EMBL" id="WXL28713.1"/>
    </source>
</evidence>
<accession>A0ABZ2RRH2</accession>
<dbReference type="RefSeq" id="WP_205498528.1">
    <property type="nucleotide sequence ID" value="NZ_CP148066.1"/>
</dbReference>
<dbReference type="EMBL" id="CP148066">
    <property type="protein sequence ID" value="WXL28713.1"/>
    <property type="molecule type" value="Genomic_DNA"/>
</dbReference>
<sequence length="439" mass="48869">MINKGNLKQAILDAKNDQNNAVAYVYEQAQLNDFGPLAQSVYSIKNNYATGEVSADGSSYILQNFKPHYNATVFRLLNEAGATCAFKTHLDEFGLGGTGQYSHYGLIKNPLNHEHFVGGSSSGAAATMTNNIAFAIGSDTGDSVRLPGSFVGKVGFKPSYGAVSRYGLYAFASSLDTVAWFSHNVNDAFEVANVLFKSDFENDNTSIDLSFSKDEIKSIKPQKVAYLDCFDYLSDAVKQSYKAILEKLEKQGVQLEKIAINEDLLNSISVVYQVISFTEASSNLANLNGVSFGQRSEQDSWMQTYIKTRQQGLGVMVQRRLILGSYYLEKENQDKYLHVAQKMRRYLNDYFTKIHTENDLFIYPASKDGAPRFDAKNNKESFMDFILTNANLVGNPSLTLKMGTNDLNMPYSLAVDAKKFNDVKLLQHALYIEDLLGEK</sequence>
<dbReference type="InterPro" id="IPR023631">
    <property type="entry name" value="Amidase_dom"/>
</dbReference>
<keyword evidence="3" id="KW-1185">Reference proteome</keyword>
<dbReference type="InterPro" id="IPR000120">
    <property type="entry name" value="Amidase"/>
</dbReference>
<dbReference type="InterPro" id="IPR036928">
    <property type="entry name" value="AS_sf"/>
</dbReference>
<feature type="domain" description="Amidase" evidence="1">
    <location>
        <begin position="31"/>
        <end position="426"/>
    </location>
</feature>
<name>A0ABZ2RRH2_9BACT</name>
<reference evidence="2" key="1">
    <citation type="submission" date="2024-03" db="EMBL/GenBank/DDBJ databases">
        <title>Complete genome sequence of Mycoplasma gypis type strain B1/T1.</title>
        <authorList>
            <person name="Spergser J."/>
        </authorList>
    </citation>
    <scope>NUCLEOTIDE SEQUENCE [LARGE SCALE GENOMIC DNA]</scope>
    <source>
        <strain evidence="2">B1/T1</strain>
    </source>
</reference>
<dbReference type="Pfam" id="PF01425">
    <property type="entry name" value="Amidase"/>
    <property type="match status" value="1"/>
</dbReference>
<dbReference type="Proteomes" id="UP001460679">
    <property type="component" value="Chromosome"/>
</dbReference>
<dbReference type="Gene3D" id="3.90.1300.10">
    <property type="entry name" value="Amidase signature (AS) domain"/>
    <property type="match status" value="1"/>
</dbReference>
<gene>
    <name evidence="2" type="ORF">WG616_01675</name>
</gene>
<dbReference type="NCBIfam" id="NF005517">
    <property type="entry name" value="PRK07139.1"/>
    <property type="match status" value="1"/>
</dbReference>
<dbReference type="PANTHER" id="PTHR11895">
    <property type="entry name" value="TRANSAMIDASE"/>
    <property type="match status" value="1"/>
</dbReference>
<dbReference type="PANTHER" id="PTHR11895:SF151">
    <property type="entry name" value="GLUTAMYL-TRNA(GLN) AMIDOTRANSFERASE SUBUNIT A"/>
    <property type="match status" value="1"/>
</dbReference>
<proteinExistence type="predicted"/>
<organism evidence="2 3">
    <name type="scientific">[Mycoplasma] gypis</name>
    <dbReference type="NCBI Taxonomy" id="92404"/>
    <lineage>
        <taxon>Bacteria</taxon>
        <taxon>Bacillati</taxon>
        <taxon>Mycoplasmatota</taxon>
        <taxon>Mycoplasmoidales</taxon>
        <taxon>Metamycoplasmataceae</taxon>
        <taxon>Metamycoplasma</taxon>
    </lineage>
</organism>
<evidence type="ECO:0000259" key="1">
    <source>
        <dbReference type="Pfam" id="PF01425"/>
    </source>
</evidence>
<protein>
    <submittedName>
        <fullName evidence="2">Amidase family protein</fullName>
    </submittedName>
</protein>
<dbReference type="SUPFAM" id="SSF75304">
    <property type="entry name" value="Amidase signature (AS) enzymes"/>
    <property type="match status" value="1"/>
</dbReference>
<evidence type="ECO:0000313" key="3">
    <source>
        <dbReference type="Proteomes" id="UP001460679"/>
    </source>
</evidence>